<evidence type="ECO:0000313" key="3">
    <source>
        <dbReference type="Proteomes" id="UP001430396"/>
    </source>
</evidence>
<dbReference type="Gene3D" id="3.30.559.10">
    <property type="entry name" value="Chloramphenicol acetyltransferase-like domain"/>
    <property type="match status" value="1"/>
</dbReference>
<name>A0ABS8NPB6_9XANT</name>
<gene>
    <name evidence="2" type="ORF">JWH11_00235</name>
</gene>
<dbReference type="EMBL" id="JAFFQI010000054">
    <property type="protein sequence ID" value="MCD0264913.1"/>
    <property type="molecule type" value="Genomic_DNA"/>
</dbReference>
<comment type="caution">
    <text evidence="2">The sequence shown here is derived from an EMBL/GenBank/DDBJ whole genome shotgun (WGS) entry which is preliminary data.</text>
</comment>
<dbReference type="InterPro" id="IPR001242">
    <property type="entry name" value="Condensation_dom"/>
</dbReference>
<evidence type="ECO:0000313" key="2">
    <source>
        <dbReference type="EMBL" id="MCD0264913.1"/>
    </source>
</evidence>
<organism evidence="2 3">
    <name type="scientific">Xanthomonas melonis</name>
    <dbReference type="NCBI Taxonomy" id="56456"/>
    <lineage>
        <taxon>Bacteria</taxon>
        <taxon>Pseudomonadati</taxon>
        <taxon>Pseudomonadota</taxon>
        <taxon>Gammaproteobacteria</taxon>
        <taxon>Lysobacterales</taxon>
        <taxon>Lysobacteraceae</taxon>
        <taxon>Xanthomonas</taxon>
    </lineage>
</organism>
<protein>
    <recommendedName>
        <fullName evidence="1">Condensation domain-containing protein</fullName>
    </recommendedName>
</protein>
<keyword evidence="3" id="KW-1185">Reference proteome</keyword>
<dbReference type="RefSeq" id="WP_230434000.1">
    <property type="nucleotide sequence ID" value="NZ_JAFFQI010000054.1"/>
</dbReference>
<dbReference type="SUPFAM" id="SSF52777">
    <property type="entry name" value="CoA-dependent acyltransferases"/>
    <property type="match status" value="1"/>
</dbReference>
<reference evidence="2" key="1">
    <citation type="submission" date="2021-02" db="EMBL/GenBank/DDBJ databases">
        <title>Copper resistance gene diversity in local Xanthomonas species at agrochemical polluted sites in Trinidad, Trinidad and Tobago.</title>
        <authorList>
            <person name="Ramnarine S.D.B.J."/>
            <person name="Ramsubhag A."/>
            <person name="Jayaraman J."/>
        </authorList>
    </citation>
    <scope>NUCLEOTIDE SEQUENCE</scope>
    <source>
        <strain evidence="2">CaNP6A</strain>
    </source>
</reference>
<dbReference type="Proteomes" id="UP001430396">
    <property type="component" value="Unassembled WGS sequence"/>
</dbReference>
<dbReference type="InterPro" id="IPR023213">
    <property type="entry name" value="CAT-like_dom_sf"/>
</dbReference>
<dbReference type="Pfam" id="PF00668">
    <property type="entry name" value="Condensation"/>
    <property type="match status" value="1"/>
</dbReference>
<dbReference type="PANTHER" id="PTHR45398:SF1">
    <property type="entry name" value="ENZYME, PUTATIVE (JCVI)-RELATED"/>
    <property type="match status" value="1"/>
</dbReference>
<accession>A0ABS8NPB6</accession>
<feature type="non-terminal residue" evidence="2">
    <location>
        <position position="1"/>
    </location>
</feature>
<proteinExistence type="predicted"/>
<feature type="non-terminal residue" evidence="2">
    <location>
        <position position="78"/>
    </location>
</feature>
<sequence length="78" mass="8856">LLRLSAQEHVLLVTQHHIVSDGWSIGVMIGEVTALYAAFSQGQPDPLPPLAIQYADYALWQRQWLQGEALQQQLGFWR</sequence>
<evidence type="ECO:0000259" key="1">
    <source>
        <dbReference type="Pfam" id="PF00668"/>
    </source>
</evidence>
<feature type="domain" description="Condensation" evidence="1">
    <location>
        <begin position="1"/>
        <end position="78"/>
    </location>
</feature>
<dbReference type="PANTHER" id="PTHR45398">
    <property type="match status" value="1"/>
</dbReference>